<evidence type="ECO:0000259" key="4">
    <source>
        <dbReference type="Pfam" id="PF22287"/>
    </source>
</evidence>
<comment type="caution">
    <text evidence="6">The sequence shown here is derived from an EMBL/GenBank/DDBJ whole genome shotgun (WGS) entry which is preliminary data.</text>
</comment>
<feature type="compositionally biased region" description="Basic and acidic residues" evidence="1">
    <location>
        <begin position="517"/>
        <end position="528"/>
    </location>
</feature>
<dbReference type="InterPro" id="IPR049751">
    <property type="entry name" value="TraI/MobA_relaxases"/>
</dbReference>
<evidence type="ECO:0000259" key="3">
    <source>
        <dbReference type="Pfam" id="PF18821"/>
    </source>
</evidence>
<dbReference type="InterPro" id="IPR054461">
    <property type="entry name" value="TraI-like_C"/>
</dbReference>
<dbReference type="STRING" id="980561.A1359_10335"/>
<name>A0A177N918_9GAMM</name>
<feature type="region of interest" description="Disordered" evidence="1">
    <location>
        <begin position="517"/>
        <end position="544"/>
    </location>
</feature>
<gene>
    <name evidence="6" type="ORF">A1359_10335</name>
</gene>
<evidence type="ECO:0000313" key="6">
    <source>
        <dbReference type="EMBL" id="OAI14546.1"/>
    </source>
</evidence>
<feature type="domain" description="Large polyvalent protein-associated" evidence="3">
    <location>
        <begin position="420"/>
        <end position="507"/>
    </location>
</feature>
<dbReference type="OrthoDB" id="279005at2"/>
<sequence length="725" mass="80664">MIAKHVPMKSIKKSDFGALANYISDDQDKNERVEYASVTNCLSDDLSAAIIEVTAVQGMNTRAESDKTYHLILSFRDGEHPCNEILREIENSICEGIGYGEHQRVSAVHCDTDNIHMHIAINKIHPTRLTIHNPYNDHKVLGKLCETIELKYGLERDNHLSNKVPSENRAADMERHAGVESLLSWVRRECLDQLNATDSWDQFHKVLQEHGLELRERGNGFVIADHDGLMVKASTIARDLSKGKLEDRFGKFEPLSKETGNGWAKNYEAKPVGFGVDTTLLFAKYKNEQVSQGALRAQQWKSAREEKARKINAAKRAAKLKRAVIKLSAKSRIEKKILYALVSKSLLADIQLANERYRAERQAILENHRPQQWADWLRRKASAGDVDALTVLRAREAAHGLKGNTIGAAGRNGATHRVHATQDSVTKKGTIIYRFGESAIRDDGDKLKVSRGATDYGLEAALRMAIDKYGSAITVNGSIEFKARIVKTAVVAGLPLIFADPILERQRLFLLNKTTENKHGQTAERGRETGGGVSGVGSRANNANGERFNEAGRRAGFFGFINKPNVSRVGRRPPPESRNRLRDLSSLAMVRLASGIEMLLSGNVPGGVEQQRADTNNTLRRPVSGSGLSLYLEADKYIVEREEKRRMGIDVPVHRRYGEDDVGTLSFTGLRRIDGRPLALLKRDDVVLVLPVDEKTAAHLKRLTIGDAVSVSKLGSIKIKKVRRR</sequence>
<dbReference type="Pfam" id="PF03432">
    <property type="entry name" value="Relaxase"/>
    <property type="match status" value="1"/>
</dbReference>
<organism evidence="6 7">
    <name type="scientific">Methylomonas lenta</name>
    <dbReference type="NCBI Taxonomy" id="980561"/>
    <lineage>
        <taxon>Bacteria</taxon>
        <taxon>Pseudomonadati</taxon>
        <taxon>Pseudomonadota</taxon>
        <taxon>Gammaproteobacteria</taxon>
        <taxon>Methylococcales</taxon>
        <taxon>Methylococcaceae</taxon>
        <taxon>Methylomonas</taxon>
    </lineage>
</organism>
<dbReference type="InterPro" id="IPR005094">
    <property type="entry name" value="Endonuclease_MobA/VirD2"/>
</dbReference>
<feature type="domain" description="MobA/VirD2-like nuclease" evidence="2">
    <location>
        <begin position="22"/>
        <end position="154"/>
    </location>
</feature>
<dbReference type="Pfam" id="PF22863">
    <property type="entry name" value="TraI_middle"/>
    <property type="match status" value="1"/>
</dbReference>
<dbReference type="Pfam" id="PF18821">
    <property type="entry name" value="LPD7"/>
    <property type="match status" value="1"/>
</dbReference>
<dbReference type="Pfam" id="PF22287">
    <property type="entry name" value="TraI-like_C"/>
    <property type="match status" value="1"/>
</dbReference>
<keyword evidence="7" id="KW-1185">Reference proteome</keyword>
<proteinExistence type="predicted"/>
<dbReference type="InterPro" id="IPR054462">
    <property type="entry name" value="TraI_M"/>
</dbReference>
<feature type="domain" description="TraI-like C-terminal" evidence="4">
    <location>
        <begin position="634"/>
        <end position="718"/>
    </location>
</feature>
<evidence type="ECO:0000313" key="7">
    <source>
        <dbReference type="Proteomes" id="UP000078476"/>
    </source>
</evidence>
<evidence type="ECO:0000259" key="2">
    <source>
        <dbReference type="Pfam" id="PF03432"/>
    </source>
</evidence>
<feature type="domain" description="TraI-like middle" evidence="5">
    <location>
        <begin position="167"/>
        <end position="254"/>
    </location>
</feature>
<accession>A0A177N918</accession>
<protein>
    <submittedName>
        <fullName evidence="6">Conjugal transfer protein TraI</fullName>
    </submittedName>
</protein>
<dbReference type="AlphaFoldDB" id="A0A177N918"/>
<dbReference type="InterPro" id="IPR040677">
    <property type="entry name" value="LPD7"/>
</dbReference>
<evidence type="ECO:0000259" key="5">
    <source>
        <dbReference type="Pfam" id="PF22863"/>
    </source>
</evidence>
<dbReference type="EMBL" id="LUUI01000108">
    <property type="protein sequence ID" value="OAI14546.1"/>
    <property type="molecule type" value="Genomic_DNA"/>
</dbReference>
<evidence type="ECO:0000256" key="1">
    <source>
        <dbReference type="SAM" id="MobiDB-lite"/>
    </source>
</evidence>
<dbReference type="Proteomes" id="UP000078476">
    <property type="component" value="Unassembled WGS sequence"/>
</dbReference>
<dbReference type="NCBIfam" id="NF041893">
    <property type="entry name" value="TraI_MobP_relax"/>
    <property type="match status" value="1"/>
</dbReference>
<reference evidence="6 7" key="1">
    <citation type="submission" date="2016-03" db="EMBL/GenBank/DDBJ databases">
        <authorList>
            <person name="Ploux O."/>
        </authorList>
    </citation>
    <scope>NUCLEOTIDE SEQUENCE [LARGE SCALE GENOMIC DNA]</scope>
    <source>
        <strain evidence="6 7">R-45370</strain>
    </source>
</reference>
<dbReference type="RefSeq" id="WP_066982901.1">
    <property type="nucleotide sequence ID" value="NZ_LUUI01000108.1"/>
</dbReference>